<dbReference type="AlphaFoldDB" id="A0A2U2XAZ4"/>
<evidence type="ECO:0000313" key="3">
    <source>
        <dbReference type="EMBL" id="PWH84966.1"/>
    </source>
</evidence>
<feature type="signal peptide" evidence="1">
    <location>
        <begin position="1"/>
        <end position="22"/>
    </location>
</feature>
<proteinExistence type="predicted"/>
<dbReference type="RefSeq" id="WP_109359929.1">
    <property type="nucleotide sequence ID" value="NZ_QFRJ01000009.1"/>
</dbReference>
<protein>
    <recommendedName>
        <fullName evidence="2">Lipid/polyisoprenoid-binding YceI-like domain-containing protein</fullName>
    </recommendedName>
</protein>
<organism evidence="3 4">
    <name type="scientific">Brumimicrobium oceani</name>
    <dbReference type="NCBI Taxonomy" id="2100725"/>
    <lineage>
        <taxon>Bacteria</taxon>
        <taxon>Pseudomonadati</taxon>
        <taxon>Bacteroidota</taxon>
        <taxon>Flavobacteriia</taxon>
        <taxon>Flavobacteriales</taxon>
        <taxon>Crocinitomicaceae</taxon>
        <taxon>Brumimicrobium</taxon>
    </lineage>
</organism>
<dbReference type="SUPFAM" id="SSF101874">
    <property type="entry name" value="YceI-like"/>
    <property type="match status" value="1"/>
</dbReference>
<reference evidence="3 4" key="2">
    <citation type="submission" date="2018-05" db="EMBL/GenBank/DDBJ databases">
        <authorList>
            <person name="Lanie J.A."/>
            <person name="Ng W.-L."/>
            <person name="Kazmierczak K.M."/>
            <person name="Andrzejewski T.M."/>
            <person name="Davidsen T.M."/>
            <person name="Wayne K.J."/>
            <person name="Tettelin H."/>
            <person name="Glass J.I."/>
            <person name="Rusch D."/>
            <person name="Podicherti R."/>
            <person name="Tsui H.-C.T."/>
            <person name="Winkler M.E."/>
        </authorList>
    </citation>
    <scope>NUCLEOTIDE SEQUENCE [LARGE SCALE GENOMIC DNA]</scope>
    <source>
        <strain evidence="3 4">C305</strain>
    </source>
</reference>
<dbReference type="InterPro" id="IPR036761">
    <property type="entry name" value="TTHA0802/YceI-like_sf"/>
</dbReference>
<keyword evidence="1" id="KW-0732">Signal</keyword>
<comment type="caution">
    <text evidence="3">The sequence shown here is derived from an EMBL/GenBank/DDBJ whole genome shotgun (WGS) entry which is preliminary data.</text>
</comment>
<dbReference type="PROSITE" id="PS51257">
    <property type="entry name" value="PROKAR_LIPOPROTEIN"/>
    <property type="match status" value="1"/>
</dbReference>
<dbReference type="Gene3D" id="2.40.128.110">
    <property type="entry name" value="Lipid/polyisoprenoid-binding, YceI-like"/>
    <property type="match status" value="1"/>
</dbReference>
<accession>A0A2U2XAZ4</accession>
<dbReference type="Pfam" id="PF04264">
    <property type="entry name" value="YceI"/>
    <property type="match status" value="1"/>
</dbReference>
<dbReference type="InterPro" id="IPR007372">
    <property type="entry name" value="Lipid/polyisoprenoid-bd_YceI"/>
</dbReference>
<sequence>MKKVFYGVLAFAAISLTSCGGAETTEEVATETETQEVVVAEYALDQENSKLEWAGSWIGGENDGNSHNGVIKIADGQMKQDGDKYSGHFTVDMSSIDVQDLDEASGKPKLEGHLANEDFFNVSQYAVTDVKVMEYIDGNAKIMLVVGGVEMERTVPVTISTDDSKMTIKGDFSVDFTDANMPGMQIKEDKPEEGAVSPTIDFKLHAELMKK</sequence>
<feature type="domain" description="Lipid/polyisoprenoid-binding YceI-like" evidence="2">
    <location>
        <begin position="42"/>
        <end position="207"/>
    </location>
</feature>
<gene>
    <name evidence="3" type="ORF">DIT68_11370</name>
</gene>
<evidence type="ECO:0000256" key="1">
    <source>
        <dbReference type="SAM" id="SignalP"/>
    </source>
</evidence>
<reference evidence="3 4" key="1">
    <citation type="submission" date="2018-05" db="EMBL/GenBank/DDBJ databases">
        <title>Brumimicrobium oceani sp. nov., isolated from coastal sediment.</title>
        <authorList>
            <person name="Kou Y."/>
        </authorList>
    </citation>
    <scope>NUCLEOTIDE SEQUENCE [LARGE SCALE GENOMIC DNA]</scope>
    <source>
        <strain evidence="3 4">C305</strain>
    </source>
</reference>
<dbReference type="EMBL" id="QFRJ01000009">
    <property type="protein sequence ID" value="PWH84966.1"/>
    <property type="molecule type" value="Genomic_DNA"/>
</dbReference>
<evidence type="ECO:0000259" key="2">
    <source>
        <dbReference type="Pfam" id="PF04264"/>
    </source>
</evidence>
<dbReference type="OrthoDB" id="951410at2"/>
<keyword evidence="4" id="KW-1185">Reference proteome</keyword>
<name>A0A2U2XAZ4_9FLAO</name>
<dbReference type="Proteomes" id="UP000245370">
    <property type="component" value="Unassembled WGS sequence"/>
</dbReference>
<evidence type="ECO:0000313" key="4">
    <source>
        <dbReference type="Proteomes" id="UP000245370"/>
    </source>
</evidence>
<feature type="chain" id="PRO_5015601143" description="Lipid/polyisoprenoid-binding YceI-like domain-containing protein" evidence="1">
    <location>
        <begin position="23"/>
        <end position="211"/>
    </location>
</feature>